<keyword evidence="5" id="KW-0378">Hydrolase</keyword>
<evidence type="ECO:0000256" key="2">
    <source>
        <dbReference type="ARBA" id="ARBA00007664"/>
    </source>
</evidence>
<dbReference type="InterPro" id="IPR001254">
    <property type="entry name" value="Trypsin_dom"/>
</dbReference>
<evidence type="ECO:0000256" key="4">
    <source>
        <dbReference type="ARBA" id="ARBA00022729"/>
    </source>
</evidence>
<name>A0AAU9FN55_DROMD</name>
<feature type="signal peptide" evidence="11">
    <location>
        <begin position="1"/>
        <end position="31"/>
    </location>
</feature>
<evidence type="ECO:0000256" key="5">
    <source>
        <dbReference type="ARBA" id="ARBA00022801"/>
    </source>
</evidence>
<dbReference type="PANTHER" id="PTHR24276:SF91">
    <property type="entry name" value="AT26814P-RELATED"/>
    <property type="match status" value="1"/>
</dbReference>
<comment type="similarity">
    <text evidence="2">Belongs to the peptidase S1 family.</text>
</comment>
<dbReference type="InterPro" id="IPR043504">
    <property type="entry name" value="Peptidase_S1_PA_chymotrypsin"/>
</dbReference>
<dbReference type="GO" id="GO:0006508">
    <property type="term" value="P:proteolysis"/>
    <property type="evidence" value="ECO:0007669"/>
    <property type="project" value="UniProtKB-KW"/>
</dbReference>
<dbReference type="InterPro" id="IPR050430">
    <property type="entry name" value="Peptidase_S1"/>
</dbReference>
<dbReference type="PROSITE" id="PS00134">
    <property type="entry name" value="TRYPSIN_HIS"/>
    <property type="match status" value="1"/>
</dbReference>
<comment type="subcellular location">
    <subcellularLocation>
        <location evidence="1">Secreted</location>
        <location evidence="1">Extracellular space</location>
    </subcellularLocation>
</comment>
<dbReference type="Gene3D" id="2.40.10.10">
    <property type="entry name" value="Trypsin-like serine proteases"/>
    <property type="match status" value="1"/>
</dbReference>
<reference evidence="13 14" key="1">
    <citation type="submission" date="2024-02" db="EMBL/GenBank/DDBJ databases">
        <title>A chromosome-level genome assembly of Drosophila madeirensis, a fruit fly species endemic to Madeira island.</title>
        <authorList>
            <person name="Tomihara K."/>
            <person name="Llopart A."/>
            <person name="Yamamoto D."/>
        </authorList>
    </citation>
    <scope>NUCLEOTIDE SEQUENCE [LARGE SCALE GENOMIC DNA]</scope>
    <source>
        <strain evidence="13 14">RF1</strain>
    </source>
</reference>
<comment type="catalytic activity">
    <reaction evidence="9">
        <text>Preferential cleavage: Arg-|-Xaa, Lys-|-Xaa.</text>
        <dbReference type="EC" id="3.4.21.4"/>
    </reaction>
</comment>
<dbReference type="PROSITE" id="PS50240">
    <property type="entry name" value="TRYPSIN_DOM"/>
    <property type="match status" value="1"/>
</dbReference>
<proteinExistence type="inferred from homology"/>
<keyword evidence="4 11" id="KW-0732">Signal</keyword>
<gene>
    <name evidence="13" type="ORF">DMAD_05550</name>
</gene>
<dbReference type="CDD" id="cd00190">
    <property type="entry name" value="Tryp_SPc"/>
    <property type="match status" value="1"/>
</dbReference>
<evidence type="ECO:0000256" key="9">
    <source>
        <dbReference type="ARBA" id="ARBA00036320"/>
    </source>
</evidence>
<evidence type="ECO:0000256" key="6">
    <source>
        <dbReference type="ARBA" id="ARBA00022825"/>
    </source>
</evidence>
<dbReference type="AlphaFoldDB" id="A0AAU9FN55"/>
<keyword evidence="8" id="KW-1015">Disulfide bond</keyword>
<keyword evidence="3" id="KW-0645">Protease</keyword>
<evidence type="ECO:0000256" key="8">
    <source>
        <dbReference type="ARBA" id="ARBA00023157"/>
    </source>
</evidence>
<dbReference type="InterPro" id="IPR001314">
    <property type="entry name" value="Peptidase_S1A"/>
</dbReference>
<accession>A0AAU9FN55</accession>
<dbReference type="PRINTS" id="PR00722">
    <property type="entry name" value="CHYMOTRYPSIN"/>
</dbReference>
<evidence type="ECO:0000313" key="14">
    <source>
        <dbReference type="Proteomes" id="UP001500889"/>
    </source>
</evidence>
<evidence type="ECO:0000313" key="13">
    <source>
        <dbReference type="EMBL" id="BFF97060.1"/>
    </source>
</evidence>
<organism evidence="13 14">
    <name type="scientific">Drosophila madeirensis</name>
    <name type="common">Fruit fly</name>
    <dbReference type="NCBI Taxonomy" id="30013"/>
    <lineage>
        <taxon>Eukaryota</taxon>
        <taxon>Metazoa</taxon>
        <taxon>Ecdysozoa</taxon>
        <taxon>Arthropoda</taxon>
        <taxon>Hexapoda</taxon>
        <taxon>Insecta</taxon>
        <taxon>Pterygota</taxon>
        <taxon>Neoptera</taxon>
        <taxon>Endopterygota</taxon>
        <taxon>Diptera</taxon>
        <taxon>Brachycera</taxon>
        <taxon>Muscomorpha</taxon>
        <taxon>Ephydroidea</taxon>
        <taxon>Drosophilidae</taxon>
        <taxon>Drosophila</taxon>
        <taxon>Sophophora</taxon>
    </lineage>
</organism>
<dbReference type="Pfam" id="PF00089">
    <property type="entry name" value="Trypsin"/>
    <property type="match status" value="1"/>
</dbReference>
<feature type="domain" description="Peptidase S1" evidence="12">
    <location>
        <begin position="63"/>
        <end position="286"/>
    </location>
</feature>
<dbReference type="PANTHER" id="PTHR24276">
    <property type="entry name" value="POLYSERASE-RELATED"/>
    <property type="match status" value="1"/>
</dbReference>
<dbReference type="InterPro" id="IPR009003">
    <property type="entry name" value="Peptidase_S1_PA"/>
</dbReference>
<dbReference type="GO" id="GO:0005576">
    <property type="term" value="C:extracellular region"/>
    <property type="evidence" value="ECO:0007669"/>
    <property type="project" value="UniProtKB-SubCell"/>
</dbReference>
<dbReference type="InterPro" id="IPR018114">
    <property type="entry name" value="TRYPSIN_HIS"/>
</dbReference>
<evidence type="ECO:0000256" key="1">
    <source>
        <dbReference type="ARBA" id="ARBA00004239"/>
    </source>
</evidence>
<evidence type="ECO:0000256" key="3">
    <source>
        <dbReference type="ARBA" id="ARBA00022670"/>
    </source>
</evidence>
<keyword evidence="14" id="KW-1185">Reference proteome</keyword>
<dbReference type="EC" id="3.4.21.4" evidence="10"/>
<evidence type="ECO:0000256" key="10">
    <source>
        <dbReference type="ARBA" id="ARBA00038868"/>
    </source>
</evidence>
<evidence type="ECO:0000256" key="7">
    <source>
        <dbReference type="ARBA" id="ARBA00023145"/>
    </source>
</evidence>
<dbReference type="EMBL" id="AP029265">
    <property type="protein sequence ID" value="BFF97060.1"/>
    <property type="molecule type" value="Genomic_DNA"/>
</dbReference>
<keyword evidence="7" id="KW-0865">Zymogen</keyword>
<keyword evidence="6" id="KW-0720">Serine protease</keyword>
<evidence type="ECO:0000256" key="11">
    <source>
        <dbReference type="SAM" id="SignalP"/>
    </source>
</evidence>
<feature type="chain" id="PRO_5043773395" description="trypsin" evidence="11">
    <location>
        <begin position="32"/>
        <end position="314"/>
    </location>
</feature>
<dbReference type="Proteomes" id="UP001500889">
    <property type="component" value="Chromosome J"/>
</dbReference>
<dbReference type="SUPFAM" id="SSF50494">
    <property type="entry name" value="Trypsin-like serine proteases"/>
    <property type="match status" value="1"/>
</dbReference>
<protein>
    <recommendedName>
        <fullName evidence="10">trypsin</fullName>
        <ecNumber evidence="10">3.4.21.4</ecNumber>
    </recommendedName>
</protein>
<dbReference type="SMART" id="SM00020">
    <property type="entry name" value="Tryp_SPc"/>
    <property type="match status" value="1"/>
</dbReference>
<sequence>MEIRNLSGCVLFLLLFLLLLVSVCFTSSSNAAHHPLSELPRRRIKRISTPYFQAEKTLEMAKYVVSLRSRTPRKYFGDNHYCGGVILSRTFIMTAAHCTMDRKIQHRPRVLLVVAGTPNRLKFWRDRTVNVPVKDVYVPENFTMFNTNNIALLRLAMELPDNPYIAIASLPTHEPVYNINYTLLGWGRVYRGGPLASSILHVDVKLLDYQTCDDMLHTFKPEMMCAGNLENDQDENPCAGDTGSPLLLNGTVYGIVSYRIGCGSRSLPSVYTNVFAHLQWIDDTMKSVSIRLSSSFNILAASFVLLMNVPRINI</sequence>
<dbReference type="GO" id="GO:0004252">
    <property type="term" value="F:serine-type endopeptidase activity"/>
    <property type="evidence" value="ECO:0007669"/>
    <property type="project" value="UniProtKB-EC"/>
</dbReference>
<evidence type="ECO:0000259" key="12">
    <source>
        <dbReference type="PROSITE" id="PS50240"/>
    </source>
</evidence>